<dbReference type="AlphaFoldDB" id="A0ABD5VUH7"/>
<organism evidence="9 10">
    <name type="scientific">Halovenus salina</name>
    <dbReference type="NCBI Taxonomy" id="1510225"/>
    <lineage>
        <taxon>Archaea</taxon>
        <taxon>Methanobacteriati</taxon>
        <taxon>Methanobacteriota</taxon>
        <taxon>Stenosarchaea group</taxon>
        <taxon>Halobacteria</taxon>
        <taxon>Halobacteriales</taxon>
        <taxon>Haloarculaceae</taxon>
        <taxon>Halovenus</taxon>
    </lineage>
</organism>
<evidence type="ECO:0000256" key="6">
    <source>
        <dbReference type="ARBA" id="ARBA00023014"/>
    </source>
</evidence>
<feature type="domain" description="Uracil-DNA glycosylase-like" evidence="8">
    <location>
        <begin position="23"/>
        <end position="174"/>
    </location>
</feature>
<dbReference type="PANTHER" id="PTHR33693">
    <property type="entry name" value="TYPE-5 URACIL-DNA GLYCOSYLASE"/>
    <property type="match status" value="1"/>
</dbReference>
<keyword evidence="5" id="KW-0408">Iron</keyword>
<evidence type="ECO:0000256" key="1">
    <source>
        <dbReference type="ARBA" id="ARBA00022485"/>
    </source>
</evidence>
<keyword evidence="6" id="KW-0411">Iron-sulfur</keyword>
<dbReference type="EMBL" id="JBHSZI010000001">
    <property type="protein sequence ID" value="MFC7056998.1"/>
    <property type="molecule type" value="Genomic_DNA"/>
</dbReference>
<dbReference type="GO" id="GO:0051539">
    <property type="term" value="F:4 iron, 4 sulfur cluster binding"/>
    <property type="evidence" value="ECO:0007669"/>
    <property type="project" value="UniProtKB-KW"/>
</dbReference>
<keyword evidence="3" id="KW-0227">DNA damage</keyword>
<evidence type="ECO:0000259" key="8">
    <source>
        <dbReference type="Pfam" id="PF03167"/>
    </source>
</evidence>
<dbReference type="GO" id="GO:0046872">
    <property type="term" value="F:metal ion binding"/>
    <property type="evidence" value="ECO:0007669"/>
    <property type="project" value="UniProtKB-KW"/>
</dbReference>
<dbReference type="SUPFAM" id="SSF52141">
    <property type="entry name" value="Uracil-DNA glycosylase-like"/>
    <property type="match status" value="1"/>
</dbReference>
<gene>
    <name evidence="9" type="ORF">ACFQQG_00920</name>
</gene>
<dbReference type="InterPro" id="IPR036895">
    <property type="entry name" value="Uracil-DNA_glycosylase-like_sf"/>
</dbReference>
<dbReference type="GO" id="GO:0006281">
    <property type="term" value="P:DNA repair"/>
    <property type="evidence" value="ECO:0007669"/>
    <property type="project" value="UniProtKB-KW"/>
</dbReference>
<keyword evidence="4" id="KW-0378">Hydrolase</keyword>
<dbReference type="Pfam" id="PF03167">
    <property type="entry name" value="UDG"/>
    <property type="match status" value="1"/>
</dbReference>
<sequence length="213" mass="23142">MEYVAETARNPFGLSPPCDRAVPGYGDVNADFHIIGDNPGVHGGLDSGIPFDGEPWSETFFETLVQAGLLADVDPRDETVTTSGTFLSYLHMCETDADGPDEESYARLEPLFDAELRAITAHVLVPVGPTATAHIVQNYTARVPADPPEMDERHASDLRGSGFLILPIKSPETWGRDDADRFVAQVEALGDADYHQISDLGRFIPGGDPYLVR</sequence>
<dbReference type="GO" id="GO:0097506">
    <property type="term" value="F:deaminated base DNA N-glycosylase activity"/>
    <property type="evidence" value="ECO:0007669"/>
    <property type="project" value="UniProtKB-ARBA"/>
</dbReference>
<comment type="caution">
    <text evidence="9">The sequence shown here is derived from an EMBL/GenBank/DDBJ whole genome shotgun (WGS) entry which is preliminary data.</text>
</comment>
<proteinExistence type="predicted"/>
<reference evidence="9 10" key="1">
    <citation type="journal article" date="2019" name="Int. J. Syst. Evol. Microbiol.">
        <title>The Global Catalogue of Microorganisms (GCM) 10K type strain sequencing project: providing services to taxonomists for standard genome sequencing and annotation.</title>
        <authorList>
            <consortium name="The Broad Institute Genomics Platform"/>
            <consortium name="The Broad Institute Genome Sequencing Center for Infectious Disease"/>
            <person name="Wu L."/>
            <person name="Ma J."/>
        </authorList>
    </citation>
    <scope>NUCLEOTIDE SEQUENCE [LARGE SCALE GENOMIC DNA]</scope>
    <source>
        <strain evidence="9 10">JCM 30072</strain>
    </source>
</reference>
<evidence type="ECO:0000313" key="10">
    <source>
        <dbReference type="Proteomes" id="UP001596445"/>
    </source>
</evidence>
<dbReference type="RefSeq" id="WP_267162710.1">
    <property type="nucleotide sequence ID" value="NZ_CP112972.1"/>
</dbReference>
<accession>A0ABD5VUH7</accession>
<keyword evidence="2" id="KW-0479">Metal-binding</keyword>
<name>A0ABD5VUH7_9EURY</name>
<dbReference type="InterPro" id="IPR051536">
    <property type="entry name" value="UDG_Type-4/5"/>
</dbReference>
<evidence type="ECO:0000256" key="2">
    <source>
        <dbReference type="ARBA" id="ARBA00022723"/>
    </source>
</evidence>
<dbReference type="Gene3D" id="3.40.470.10">
    <property type="entry name" value="Uracil-DNA glycosylase-like domain"/>
    <property type="match status" value="1"/>
</dbReference>
<keyword evidence="7" id="KW-0234">DNA repair</keyword>
<keyword evidence="10" id="KW-1185">Reference proteome</keyword>
<dbReference type="InterPro" id="IPR005122">
    <property type="entry name" value="Uracil-DNA_glycosylase-like"/>
</dbReference>
<dbReference type="GeneID" id="76628798"/>
<keyword evidence="1" id="KW-0004">4Fe-4S</keyword>
<evidence type="ECO:0000256" key="5">
    <source>
        <dbReference type="ARBA" id="ARBA00023004"/>
    </source>
</evidence>
<evidence type="ECO:0000313" key="9">
    <source>
        <dbReference type="EMBL" id="MFC7056998.1"/>
    </source>
</evidence>
<dbReference type="Proteomes" id="UP001596445">
    <property type="component" value="Unassembled WGS sequence"/>
</dbReference>
<evidence type="ECO:0000256" key="7">
    <source>
        <dbReference type="ARBA" id="ARBA00023204"/>
    </source>
</evidence>
<evidence type="ECO:0000256" key="4">
    <source>
        <dbReference type="ARBA" id="ARBA00022801"/>
    </source>
</evidence>
<evidence type="ECO:0000256" key="3">
    <source>
        <dbReference type="ARBA" id="ARBA00022763"/>
    </source>
</evidence>
<dbReference type="PANTHER" id="PTHR33693:SF1">
    <property type="entry name" value="TYPE-4 URACIL-DNA GLYCOSYLASE"/>
    <property type="match status" value="1"/>
</dbReference>
<protein>
    <submittedName>
        <fullName evidence="9">Uracil-DNA glycosylase family protein</fullName>
    </submittedName>
</protein>